<organism evidence="1 2">
    <name type="scientific">Myxococcus phage Mx8</name>
    <dbReference type="NCBI Taxonomy" id="49964"/>
    <lineage>
        <taxon>Viruses</taxon>
        <taxon>Duplodnaviria</taxon>
        <taxon>Heunggongvirae</taxon>
        <taxon>Uroviricota</taxon>
        <taxon>Caudoviricetes</taxon>
        <taxon>Myxoctovirus</taxon>
        <taxon>Myxoctovirus Mx8</taxon>
    </lineage>
</organism>
<evidence type="ECO:0000313" key="1">
    <source>
        <dbReference type="EMBL" id="AAK94351.1"/>
    </source>
</evidence>
<name>Q94MV3_9CAUD</name>
<sequence>MSPLKFKALSGVTYEVHRGHFLIGRVERLEERVAGASRNPDRLSRLSIRWQFQVLGQQQPSLSLYMTRQKAAEALARQYDAHQRAQAKAVTP</sequence>
<dbReference type="Proteomes" id="UP000002093">
    <property type="component" value="Segment"/>
</dbReference>
<proteinExistence type="predicted"/>
<dbReference type="GeneID" id="921728"/>
<accession>Q94MV3</accession>
<dbReference type="RefSeq" id="NP_203430.1">
    <property type="nucleotide sequence ID" value="NC_003085.1"/>
</dbReference>
<dbReference type="KEGG" id="vg:921728"/>
<protein>
    <submittedName>
        <fullName evidence="1">p16</fullName>
    </submittedName>
</protein>
<reference evidence="1 2" key="1">
    <citation type="submission" date="2001-06" db="EMBL/GenBank/DDBJ databases">
        <title>Genome organization of temperate Myxococcus phage Mx8.</title>
        <authorList>
            <person name="Youderian P."/>
            <person name="Walthers D."/>
            <person name="Salmi D."/>
            <person name="Magrini V."/>
            <person name="Hartzell P.L."/>
        </authorList>
    </citation>
    <scope>NUCLEOTIDE SEQUENCE [LARGE SCALE GENOMIC DNA]</scope>
</reference>
<evidence type="ECO:0000313" key="2">
    <source>
        <dbReference type="Proteomes" id="UP000002093"/>
    </source>
</evidence>
<keyword evidence="2" id="KW-1185">Reference proteome</keyword>
<dbReference type="EMBL" id="AF396866">
    <property type="protein sequence ID" value="AAK94351.1"/>
    <property type="molecule type" value="Genomic_DNA"/>
</dbReference>